<feature type="chain" id="PRO_5020505668" description="VCBS repeat protein" evidence="1">
    <location>
        <begin position="21"/>
        <end position="236"/>
    </location>
</feature>
<name>A0A4R3Y4S7_9PROT</name>
<sequence>MFRNKVIIAALITFSGLSYAGPPKPIVVIDYNDTFSKDTFPRKSAWYGLYCNASNCEVRNAKVRITSSTAKNILDENEPIDVLHVNDNPIALFNGFPLKIGKVTTWFKANNPMVESGHYSKLKTLGQWHLPWGTTPLTVTWVKLPEYGGFRYHVSDGKTKQFLFKTEIEGHYGGDTAPFIHWIGDLDRDGKIDLLLSLPDDNCGFDYRLYLSSQAGKGELMHTAAQLSGRFAACGC</sequence>
<evidence type="ECO:0000256" key="1">
    <source>
        <dbReference type="SAM" id="SignalP"/>
    </source>
</evidence>
<comment type="caution">
    <text evidence="2">The sequence shown here is derived from an EMBL/GenBank/DDBJ whole genome shotgun (WGS) entry which is preliminary data.</text>
</comment>
<organism evidence="2 3">
    <name type="scientific">Sulfurirhabdus autotrophica</name>
    <dbReference type="NCBI Taxonomy" id="1706046"/>
    <lineage>
        <taxon>Bacteria</taxon>
        <taxon>Pseudomonadati</taxon>
        <taxon>Pseudomonadota</taxon>
        <taxon>Betaproteobacteria</taxon>
        <taxon>Nitrosomonadales</taxon>
        <taxon>Sulfuricellaceae</taxon>
        <taxon>Sulfurirhabdus</taxon>
    </lineage>
</organism>
<evidence type="ECO:0000313" key="3">
    <source>
        <dbReference type="Proteomes" id="UP000295367"/>
    </source>
</evidence>
<keyword evidence="3" id="KW-1185">Reference proteome</keyword>
<dbReference type="OrthoDB" id="9179754at2"/>
<dbReference type="RefSeq" id="WP_124945290.1">
    <property type="nucleotide sequence ID" value="NZ_BHVT01000010.1"/>
</dbReference>
<dbReference type="Proteomes" id="UP000295367">
    <property type="component" value="Unassembled WGS sequence"/>
</dbReference>
<reference evidence="2 3" key="1">
    <citation type="submission" date="2019-03" db="EMBL/GenBank/DDBJ databases">
        <title>Genomic Encyclopedia of Type Strains, Phase IV (KMG-IV): sequencing the most valuable type-strain genomes for metagenomic binning, comparative biology and taxonomic classification.</title>
        <authorList>
            <person name="Goeker M."/>
        </authorList>
    </citation>
    <scope>NUCLEOTIDE SEQUENCE [LARGE SCALE GENOMIC DNA]</scope>
    <source>
        <strain evidence="2 3">DSM 100309</strain>
    </source>
</reference>
<gene>
    <name evidence="2" type="ORF">EDC63_11012</name>
</gene>
<evidence type="ECO:0000313" key="2">
    <source>
        <dbReference type="EMBL" id="TCV85123.1"/>
    </source>
</evidence>
<accession>A0A4R3Y4S7</accession>
<dbReference type="EMBL" id="SMCO01000010">
    <property type="protein sequence ID" value="TCV85123.1"/>
    <property type="molecule type" value="Genomic_DNA"/>
</dbReference>
<evidence type="ECO:0008006" key="4">
    <source>
        <dbReference type="Google" id="ProtNLM"/>
    </source>
</evidence>
<keyword evidence="1" id="KW-0732">Signal</keyword>
<feature type="signal peptide" evidence="1">
    <location>
        <begin position="1"/>
        <end position="20"/>
    </location>
</feature>
<dbReference type="AlphaFoldDB" id="A0A4R3Y4S7"/>
<protein>
    <recommendedName>
        <fullName evidence="4">VCBS repeat protein</fullName>
    </recommendedName>
</protein>
<proteinExistence type="predicted"/>